<name>A0AAV4W9U0_9ARAC</name>
<dbReference type="AlphaFoldDB" id="A0AAV4W9U0"/>
<keyword evidence="3" id="KW-1185">Reference proteome</keyword>
<dbReference type="Proteomes" id="UP001054837">
    <property type="component" value="Unassembled WGS sequence"/>
</dbReference>
<comment type="caution">
    <text evidence="2">The sequence shown here is derived from an EMBL/GenBank/DDBJ whole genome shotgun (WGS) entry which is preliminary data.</text>
</comment>
<proteinExistence type="predicted"/>
<evidence type="ECO:0000256" key="1">
    <source>
        <dbReference type="SAM" id="MobiDB-lite"/>
    </source>
</evidence>
<protein>
    <submittedName>
        <fullName evidence="2">Uncharacterized protein</fullName>
    </submittedName>
</protein>
<dbReference type="EMBL" id="BPLQ01014239">
    <property type="protein sequence ID" value="GIY78378.1"/>
    <property type="molecule type" value="Genomic_DNA"/>
</dbReference>
<evidence type="ECO:0000313" key="2">
    <source>
        <dbReference type="EMBL" id="GIY78378.1"/>
    </source>
</evidence>
<evidence type="ECO:0000313" key="3">
    <source>
        <dbReference type="Proteomes" id="UP001054837"/>
    </source>
</evidence>
<organism evidence="2 3">
    <name type="scientific">Caerostris darwini</name>
    <dbReference type="NCBI Taxonomy" id="1538125"/>
    <lineage>
        <taxon>Eukaryota</taxon>
        <taxon>Metazoa</taxon>
        <taxon>Ecdysozoa</taxon>
        <taxon>Arthropoda</taxon>
        <taxon>Chelicerata</taxon>
        <taxon>Arachnida</taxon>
        <taxon>Araneae</taxon>
        <taxon>Araneomorphae</taxon>
        <taxon>Entelegynae</taxon>
        <taxon>Araneoidea</taxon>
        <taxon>Araneidae</taxon>
        <taxon>Caerostris</taxon>
    </lineage>
</organism>
<reference evidence="2 3" key="1">
    <citation type="submission" date="2021-06" db="EMBL/GenBank/DDBJ databases">
        <title>Caerostris darwini draft genome.</title>
        <authorList>
            <person name="Kono N."/>
            <person name="Arakawa K."/>
        </authorList>
    </citation>
    <scope>NUCLEOTIDE SEQUENCE [LARGE SCALE GENOMIC DNA]</scope>
</reference>
<sequence>MPYARDMSMQCKVLSQRRDPSCLMGCSSYRLANSSRHSSFATTAAATSTRFSESSSDPQEGGLCSQDDAFDMG</sequence>
<gene>
    <name evidence="2" type="ORF">CDAR_85951</name>
</gene>
<accession>A0AAV4W9U0</accession>
<feature type="region of interest" description="Disordered" evidence="1">
    <location>
        <begin position="48"/>
        <end position="73"/>
    </location>
</feature>